<dbReference type="InterPro" id="IPR035906">
    <property type="entry name" value="MetI-like_sf"/>
</dbReference>
<feature type="transmembrane region" description="Helical" evidence="7">
    <location>
        <begin position="274"/>
        <end position="293"/>
    </location>
</feature>
<feature type="transmembrane region" description="Helical" evidence="7">
    <location>
        <begin position="160"/>
        <end position="186"/>
    </location>
</feature>
<dbReference type="PANTHER" id="PTHR30193:SF37">
    <property type="entry name" value="INNER MEMBRANE ABC TRANSPORTER PERMEASE PROTEIN YCJO"/>
    <property type="match status" value="1"/>
</dbReference>
<dbReference type="InterPro" id="IPR051393">
    <property type="entry name" value="ABC_transporter_permease"/>
</dbReference>
<dbReference type="RefSeq" id="WP_151196113.1">
    <property type="nucleotide sequence ID" value="NZ_JBHKUN010000009.1"/>
</dbReference>
<dbReference type="PANTHER" id="PTHR30193">
    <property type="entry name" value="ABC TRANSPORTER PERMEASE PROTEIN"/>
    <property type="match status" value="1"/>
</dbReference>
<dbReference type="Pfam" id="PF00528">
    <property type="entry name" value="BPD_transp_1"/>
    <property type="match status" value="1"/>
</dbReference>
<comment type="subcellular location">
    <subcellularLocation>
        <location evidence="1 7">Cell membrane</location>
        <topology evidence="1 7">Multi-pass membrane protein</topology>
    </subcellularLocation>
</comment>
<dbReference type="Proteomes" id="UP000286288">
    <property type="component" value="Unassembled WGS sequence"/>
</dbReference>
<evidence type="ECO:0000256" key="5">
    <source>
        <dbReference type="ARBA" id="ARBA00022989"/>
    </source>
</evidence>
<feature type="transmembrane region" description="Helical" evidence="7">
    <location>
        <begin position="21"/>
        <end position="46"/>
    </location>
</feature>
<feature type="transmembrane region" description="Helical" evidence="7">
    <location>
        <begin position="207"/>
        <end position="229"/>
    </location>
</feature>
<comment type="similarity">
    <text evidence="7">Belongs to the binding-protein-dependent transport system permease family.</text>
</comment>
<evidence type="ECO:0000256" key="3">
    <source>
        <dbReference type="ARBA" id="ARBA00022475"/>
    </source>
</evidence>
<gene>
    <name evidence="8" type="ORF">DW084_14575</name>
</gene>
<dbReference type="SUPFAM" id="SSF161098">
    <property type="entry name" value="MetI-like"/>
    <property type="match status" value="1"/>
</dbReference>
<dbReference type="GO" id="GO:0005886">
    <property type="term" value="C:plasma membrane"/>
    <property type="evidence" value="ECO:0007669"/>
    <property type="project" value="UniProtKB-SubCell"/>
</dbReference>
<keyword evidence="2 7" id="KW-0813">Transport</keyword>
<evidence type="ECO:0000256" key="2">
    <source>
        <dbReference type="ARBA" id="ARBA00022448"/>
    </source>
</evidence>
<evidence type="ECO:0000256" key="1">
    <source>
        <dbReference type="ARBA" id="ARBA00004651"/>
    </source>
</evidence>
<dbReference type="CDD" id="cd06261">
    <property type="entry name" value="TM_PBP2"/>
    <property type="match status" value="1"/>
</dbReference>
<evidence type="ECO:0000313" key="8">
    <source>
        <dbReference type="EMBL" id="RHK05228.1"/>
    </source>
</evidence>
<dbReference type="EMBL" id="QRMZ01000022">
    <property type="protein sequence ID" value="RHK05228.1"/>
    <property type="molecule type" value="Genomic_DNA"/>
</dbReference>
<dbReference type="GO" id="GO:0055085">
    <property type="term" value="P:transmembrane transport"/>
    <property type="evidence" value="ECO:0007669"/>
    <property type="project" value="InterPro"/>
</dbReference>
<evidence type="ECO:0000256" key="6">
    <source>
        <dbReference type="ARBA" id="ARBA00023136"/>
    </source>
</evidence>
<dbReference type="Gene3D" id="1.10.3720.10">
    <property type="entry name" value="MetI-like"/>
    <property type="match status" value="1"/>
</dbReference>
<keyword evidence="6 7" id="KW-0472">Membrane</keyword>
<reference evidence="8 9" key="1">
    <citation type="submission" date="2018-08" db="EMBL/GenBank/DDBJ databases">
        <title>A genome reference for cultivated species of the human gut microbiota.</title>
        <authorList>
            <person name="Zou Y."/>
            <person name="Xue W."/>
            <person name="Luo G."/>
        </authorList>
    </citation>
    <scope>NUCLEOTIDE SEQUENCE [LARGE SCALE GENOMIC DNA]</scope>
    <source>
        <strain evidence="8 9">AF48-16</strain>
    </source>
</reference>
<keyword evidence="4 7" id="KW-0812">Transmembrane</keyword>
<evidence type="ECO:0000256" key="4">
    <source>
        <dbReference type="ARBA" id="ARBA00022692"/>
    </source>
</evidence>
<feature type="transmembrane region" description="Helical" evidence="7">
    <location>
        <begin position="76"/>
        <end position="103"/>
    </location>
</feature>
<sequence>MQIKKEKKTSVPWLGAYERSAFLFSSPFILFFALTILIPVVVSFAFSFMRIGYTLEFVGLQNYIDIFRDPLFFQSYYNIFIIMVGSIPVTMLLALFFAVLLNAPKVKGKGFFRTVYYIPTVTSTVAVASVFMTFFNPTGIFNGFLNLIGLDSVQWLSDPFWIRVSMIVTTVWMSIGYNTILFLAGLQGISKEVYESAEIDGASKFRQFFNLTVPMLKPVILMATVLATINGLGSFNVPNIFFGTSNGPDNSAIVVGVQLYKTSFEMVNFGKASAIAWTMVLVSGVFSAIQFKLGGNANE</sequence>
<accession>A0A415EPR5</accession>
<name>A0A415EPR5_ENTCA</name>
<evidence type="ECO:0000313" key="9">
    <source>
        <dbReference type="Proteomes" id="UP000286288"/>
    </source>
</evidence>
<comment type="caution">
    <text evidence="8">The sequence shown here is derived from an EMBL/GenBank/DDBJ whole genome shotgun (WGS) entry which is preliminary data.</text>
</comment>
<keyword evidence="5 7" id="KW-1133">Transmembrane helix</keyword>
<proteinExistence type="inferred from homology"/>
<evidence type="ECO:0000256" key="7">
    <source>
        <dbReference type="RuleBase" id="RU363032"/>
    </source>
</evidence>
<organism evidence="8 9">
    <name type="scientific">Enterococcus casseliflavus</name>
    <name type="common">Enterococcus flavescens</name>
    <dbReference type="NCBI Taxonomy" id="37734"/>
    <lineage>
        <taxon>Bacteria</taxon>
        <taxon>Bacillati</taxon>
        <taxon>Bacillota</taxon>
        <taxon>Bacilli</taxon>
        <taxon>Lactobacillales</taxon>
        <taxon>Enterococcaceae</taxon>
        <taxon>Enterococcus</taxon>
    </lineage>
</organism>
<feature type="transmembrane region" description="Helical" evidence="7">
    <location>
        <begin position="115"/>
        <end position="135"/>
    </location>
</feature>
<dbReference type="InterPro" id="IPR000515">
    <property type="entry name" value="MetI-like"/>
</dbReference>
<dbReference type="AlphaFoldDB" id="A0A415EPR5"/>
<protein>
    <submittedName>
        <fullName evidence="8">Sugar ABC transporter permease</fullName>
    </submittedName>
</protein>
<keyword evidence="3" id="KW-1003">Cell membrane</keyword>
<dbReference type="PROSITE" id="PS50928">
    <property type="entry name" value="ABC_TM1"/>
    <property type="match status" value="1"/>
</dbReference>